<evidence type="ECO:0000313" key="3">
    <source>
        <dbReference type="EMBL" id="CAI9559822.1"/>
    </source>
</evidence>
<keyword evidence="2" id="KW-0472">Membrane</keyword>
<keyword evidence="2" id="KW-0812">Transmembrane</keyword>
<evidence type="ECO:0000256" key="2">
    <source>
        <dbReference type="SAM" id="Phobius"/>
    </source>
</evidence>
<name>A0ABN9CK24_9NEOB</name>
<proteinExistence type="predicted"/>
<comment type="caution">
    <text evidence="3">The sequence shown here is derived from an EMBL/GenBank/DDBJ whole genome shotgun (WGS) entry which is preliminary data.</text>
</comment>
<keyword evidence="2" id="KW-1133">Transmembrane helix</keyword>
<feature type="compositionally biased region" description="Basic and acidic residues" evidence="1">
    <location>
        <begin position="49"/>
        <end position="60"/>
    </location>
</feature>
<protein>
    <submittedName>
        <fullName evidence="3">Uncharacterized protein</fullName>
    </submittedName>
</protein>
<feature type="region of interest" description="Disordered" evidence="1">
    <location>
        <begin position="48"/>
        <end position="73"/>
    </location>
</feature>
<dbReference type="EMBL" id="CATNWA010010390">
    <property type="protein sequence ID" value="CAI9559822.1"/>
    <property type="molecule type" value="Genomic_DNA"/>
</dbReference>
<reference evidence="3" key="1">
    <citation type="submission" date="2023-05" db="EMBL/GenBank/DDBJ databases">
        <authorList>
            <person name="Stuckert A."/>
        </authorList>
    </citation>
    <scope>NUCLEOTIDE SEQUENCE</scope>
</reference>
<accession>A0ABN9CK24</accession>
<dbReference type="Proteomes" id="UP001162483">
    <property type="component" value="Unassembled WGS sequence"/>
</dbReference>
<sequence>MYVKWFDTVMLYYAILVYLVNVAFNIFESPAIPSPYVPYLPTLTGSPEDGCRHRSEEMARDAAGGTLRERRTR</sequence>
<gene>
    <name evidence="3" type="ORF">SPARVUS_LOCUS5144950</name>
</gene>
<evidence type="ECO:0000256" key="1">
    <source>
        <dbReference type="SAM" id="MobiDB-lite"/>
    </source>
</evidence>
<feature type="transmembrane region" description="Helical" evidence="2">
    <location>
        <begin position="9"/>
        <end position="27"/>
    </location>
</feature>
<keyword evidence="4" id="KW-1185">Reference proteome</keyword>
<organism evidence="3 4">
    <name type="scientific">Staurois parvus</name>
    <dbReference type="NCBI Taxonomy" id="386267"/>
    <lineage>
        <taxon>Eukaryota</taxon>
        <taxon>Metazoa</taxon>
        <taxon>Chordata</taxon>
        <taxon>Craniata</taxon>
        <taxon>Vertebrata</taxon>
        <taxon>Euteleostomi</taxon>
        <taxon>Amphibia</taxon>
        <taxon>Batrachia</taxon>
        <taxon>Anura</taxon>
        <taxon>Neobatrachia</taxon>
        <taxon>Ranoidea</taxon>
        <taxon>Ranidae</taxon>
        <taxon>Staurois</taxon>
    </lineage>
</organism>
<evidence type="ECO:0000313" key="4">
    <source>
        <dbReference type="Proteomes" id="UP001162483"/>
    </source>
</evidence>